<dbReference type="PROSITE" id="PS51257">
    <property type="entry name" value="PROKAR_LIPOPROTEIN"/>
    <property type="match status" value="1"/>
</dbReference>
<feature type="transmembrane region" description="Helical" evidence="1">
    <location>
        <begin position="20"/>
        <end position="38"/>
    </location>
</feature>
<dbReference type="Proteomes" id="UP000019143">
    <property type="component" value="Unassembled WGS sequence"/>
</dbReference>
<protein>
    <recommendedName>
        <fullName evidence="4">Lipoprotein</fullName>
    </recommendedName>
</protein>
<dbReference type="AlphaFoldDB" id="W4S759"/>
<reference evidence="2 3" key="1">
    <citation type="submission" date="2014-01" db="EMBL/GenBank/DDBJ databases">
        <title>Genome sequence and analysis of Xanthomonas arboricola pv. pruni.</title>
        <authorList>
            <person name="Fujikawa T."/>
            <person name="Nakazono-Nagaoka E."/>
        </authorList>
    </citation>
    <scope>NUCLEOTIDE SEQUENCE [LARGE SCALE GENOMIC DNA]</scope>
    <source>
        <strain evidence="3">MAFF 311562</strain>
    </source>
</reference>
<evidence type="ECO:0000313" key="2">
    <source>
        <dbReference type="EMBL" id="GAE51794.1"/>
    </source>
</evidence>
<keyword evidence="1" id="KW-1133">Transmembrane helix</keyword>
<evidence type="ECO:0008006" key="4">
    <source>
        <dbReference type="Google" id="ProtNLM"/>
    </source>
</evidence>
<name>W4S759_9XANT</name>
<evidence type="ECO:0000256" key="1">
    <source>
        <dbReference type="SAM" id="Phobius"/>
    </source>
</evidence>
<evidence type="ECO:0000313" key="3">
    <source>
        <dbReference type="Proteomes" id="UP000019143"/>
    </source>
</evidence>
<comment type="caution">
    <text evidence="2">The sequence shown here is derived from an EMBL/GenBank/DDBJ whole genome shotgun (WGS) entry which is preliminary data.</text>
</comment>
<gene>
    <name evidence="2" type="ORF">XPU_3326</name>
</gene>
<proteinExistence type="predicted"/>
<sequence length="196" mass="21381">MDAARANKRHAGIARMYHFILRIVVAVAIILAGCGFLFPKRYVAPKPGEPLATLTLAKPTKPSLIPIEPVQYFDVFEDASCAKGGGGGFLGALTAPVKGVLGKLSNNQPREEYSVVPDKQLFLRARMVQTLDSRRRSLTTNNCTNLVSFTPMTGEHYIASQLYENDRCRLIVTDAKTGAAPADLEFVPMSGECHEN</sequence>
<dbReference type="EMBL" id="BAVB01000323">
    <property type="protein sequence ID" value="GAE51794.1"/>
    <property type="molecule type" value="Genomic_DNA"/>
</dbReference>
<organism evidence="2 3">
    <name type="scientific">Xanthomonas arboricola pv. pruni str. MAFF 311562</name>
    <dbReference type="NCBI Taxonomy" id="1414836"/>
    <lineage>
        <taxon>Bacteria</taxon>
        <taxon>Pseudomonadati</taxon>
        <taxon>Pseudomonadota</taxon>
        <taxon>Gammaproteobacteria</taxon>
        <taxon>Lysobacterales</taxon>
        <taxon>Lysobacteraceae</taxon>
        <taxon>Xanthomonas</taxon>
    </lineage>
</organism>
<keyword evidence="1" id="KW-0472">Membrane</keyword>
<accession>W4S759</accession>
<keyword evidence="1" id="KW-0812">Transmembrane</keyword>